<dbReference type="PANTHER" id="PTHR42743">
    <property type="entry name" value="AMINO-ACID AMINOTRANSFERASE"/>
    <property type="match status" value="1"/>
</dbReference>
<dbReference type="InterPro" id="IPR001544">
    <property type="entry name" value="Aminotrans_IV"/>
</dbReference>
<dbReference type="Proteomes" id="UP000199516">
    <property type="component" value="Unassembled WGS sequence"/>
</dbReference>
<dbReference type="STRING" id="930128.SAMN05192532_11154"/>
<gene>
    <name evidence="7" type="ORF">SAMN05192532_11154</name>
</gene>
<dbReference type="GO" id="GO:0008652">
    <property type="term" value="P:amino acid biosynthetic process"/>
    <property type="evidence" value="ECO:0007669"/>
    <property type="project" value="UniProtKB-ARBA"/>
</dbReference>
<evidence type="ECO:0000256" key="2">
    <source>
        <dbReference type="ARBA" id="ARBA00009320"/>
    </source>
</evidence>
<evidence type="ECO:0000256" key="3">
    <source>
        <dbReference type="ARBA" id="ARBA00011738"/>
    </source>
</evidence>
<name>A0A1I2FEN0_9BACI</name>
<evidence type="ECO:0000256" key="5">
    <source>
        <dbReference type="RuleBase" id="RU004106"/>
    </source>
</evidence>
<keyword evidence="4 6" id="KW-0663">Pyridoxal phosphate</keyword>
<dbReference type="GO" id="GO:0016829">
    <property type="term" value="F:lyase activity"/>
    <property type="evidence" value="ECO:0007669"/>
    <property type="project" value="UniProtKB-KW"/>
</dbReference>
<protein>
    <submittedName>
        <fullName evidence="7">4-amino-4-deoxychorismate lyase</fullName>
    </submittedName>
</protein>
<dbReference type="InterPro" id="IPR018300">
    <property type="entry name" value="Aminotrans_IV_CS"/>
</dbReference>
<organism evidence="7 8">
    <name type="scientific">Alteribacillus iranensis</name>
    <dbReference type="NCBI Taxonomy" id="930128"/>
    <lineage>
        <taxon>Bacteria</taxon>
        <taxon>Bacillati</taxon>
        <taxon>Bacillota</taxon>
        <taxon>Bacilli</taxon>
        <taxon>Bacillales</taxon>
        <taxon>Bacillaceae</taxon>
        <taxon>Alteribacillus</taxon>
    </lineage>
</organism>
<dbReference type="SUPFAM" id="SSF56752">
    <property type="entry name" value="D-aminoacid aminotransferase-like PLP-dependent enzymes"/>
    <property type="match status" value="1"/>
</dbReference>
<dbReference type="FunFam" id="3.20.10.10:FF:000002">
    <property type="entry name" value="D-alanine aminotransferase"/>
    <property type="match status" value="1"/>
</dbReference>
<dbReference type="InterPro" id="IPR043131">
    <property type="entry name" value="BCAT-like_N"/>
</dbReference>
<dbReference type="Gene3D" id="3.30.470.10">
    <property type="match status" value="1"/>
</dbReference>
<dbReference type="PANTHER" id="PTHR42743:SF11">
    <property type="entry name" value="AMINODEOXYCHORISMATE LYASE"/>
    <property type="match status" value="1"/>
</dbReference>
<proteinExistence type="inferred from homology"/>
<keyword evidence="7" id="KW-0456">Lyase</keyword>
<reference evidence="7 8" key="1">
    <citation type="submission" date="2016-10" db="EMBL/GenBank/DDBJ databases">
        <authorList>
            <person name="de Groot N.N."/>
        </authorList>
    </citation>
    <scope>NUCLEOTIDE SEQUENCE [LARGE SCALE GENOMIC DNA]</scope>
    <source>
        <strain evidence="7 8">DSM 23995</strain>
    </source>
</reference>
<evidence type="ECO:0000313" key="7">
    <source>
        <dbReference type="EMBL" id="SFF03872.1"/>
    </source>
</evidence>
<dbReference type="InterPro" id="IPR036038">
    <property type="entry name" value="Aminotransferase-like"/>
</dbReference>
<evidence type="ECO:0000256" key="4">
    <source>
        <dbReference type="ARBA" id="ARBA00022898"/>
    </source>
</evidence>
<dbReference type="NCBIfam" id="NF005800">
    <property type="entry name" value="PRK07650.1"/>
    <property type="match status" value="1"/>
</dbReference>
<dbReference type="AlphaFoldDB" id="A0A1I2FEN0"/>
<evidence type="ECO:0000256" key="6">
    <source>
        <dbReference type="RuleBase" id="RU004516"/>
    </source>
</evidence>
<evidence type="ECO:0000313" key="8">
    <source>
        <dbReference type="Proteomes" id="UP000199516"/>
    </source>
</evidence>
<dbReference type="PROSITE" id="PS00770">
    <property type="entry name" value="AA_TRANSFER_CLASS_4"/>
    <property type="match status" value="1"/>
</dbReference>
<dbReference type="InterPro" id="IPR050571">
    <property type="entry name" value="Class-IV_PLP-Dep_Aminotrnsfr"/>
</dbReference>
<dbReference type="RefSeq" id="WP_091664081.1">
    <property type="nucleotide sequence ID" value="NZ_FONT01000011.1"/>
</dbReference>
<dbReference type="GO" id="GO:0005829">
    <property type="term" value="C:cytosol"/>
    <property type="evidence" value="ECO:0007669"/>
    <property type="project" value="TreeGrafter"/>
</dbReference>
<comment type="cofactor">
    <cofactor evidence="1 6">
        <name>pyridoxal 5'-phosphate</name>
        <dbReference type="ChEBI" id="CHEBI:597326"/>
    </cofactor>
</comment>
<evidence type="ECO:0000256" key="1">
    <source>
        <dbReference type="ARBA" id="ARBA00001933"/>
    </source>
</evidence>
<comment type="similarity">
    <text evidence="2 5">Belongs to the class-IV pyridoxal-phosphate-dependent aminotransferase family.</text>
</comment>
<dbReference type="Pfam" id="PF01063">
    <property type="entry name" value="Aminotran_4"/>
    <property type="match status" value="1"/>
</dbReference>
<dbReference type="InterPro" id="IPR043132">
    <property type="entry name" value="BCAT-like_C"/>
</dbReference>
<dbReference type="Gene3D" id="3.20.10.10">
    <property type="entry name" value="D-amino Acid Aminotransferase, subunit A, domain 2"/>
    <property type="match status" value="1"/>
</dbReference>
<comment type="subunit">
    <text evidence="3">Homodimer.</text>
</comment>
<dbReference type="GO" id="GO:0046394">
    <property type="term" value="P:carboxylic acid biosynthetic process"/>
    <property type="evidence" value="ECO:0007669"/>
    <property type="project" value="UniProtKB-ARBA"/>
</dbReference>
<dbReference type="EMBL" id="FONT01000011">
    <property type="protein sequence ID" value="SFF03872.1"/>
    <property type="molecule type" value="Genomic_DNA"/>
</dbReference>
<keyword evidence="8" id="KW-1185">Reference proteome</keyword>
<sequence length="294" mass="34275">MYVYINDEIKKASDARLSVFEHGFMYGLGLFETFRIYDGHPFLLDDHFERLERGLQEMNISWRYNREEVFQNLKKLLEANQWKNAYVRYNIAAGKGELGLAVDPYQEPTEIIYMKPLDYASKTGKNQKQGRILEVRRNTPETSERLKSHHFLNSMLGKWELRGEEGVEGIFLTECGHIAEGTVSNVFWVKNHTIYTPSLQTGILPGITRSFIIQLAKKLSFHVRVGKFPLQHLMEADEAFVTNSIQEIVSLTAINDKQFEKGKDSLTDVLLDKYRQYCHHLWKSEDIFNKMNEI</sequence>
<dbReference type="OrthoDB" id="9805628at2"/>
<accession>A0A1I2FEN0</accession>